<dbReference type="OrthoDB" id="9813426at2"/>
<protein>
    <submittedName>
        <fullName evidence="10">Membrane protein DedA with SNARE-associated domain</fullName>
    </submittedName>
</protein>
<evidence type="ECO:0000256" key="7">
    <source>
        <dbReference type="RuleBase" id="RU367016"/>
    </source>
</evidence>
<evidence type="ECO:0000256" key="8">
    <source>
        <dbReference type="SAM" id="MobiDB-lite"/>
    </source>
</evidence>
<accession>A0A495JTI6</accession>
<keyword evidence="6 7" id="KW-0472">Membrane</keyword>
<evidence type="ECO:0000256" key="6">
    <source>
        <dbReference type="ARBA" id="ARBA00023136"/>
    </source>
</evidence>
<dbReference type="InterPro" id="IPR032818">
    <property type="entry name" value="DedA-like"/>
</dbReference>
<keyword evidence="5 7" id="KW-1133">Transmembrane helix</keyword>
<comment type="similarity">
    <text evidence="2 7">Belongs to the DedA family.</text>
</comment>
<feature type="compositionally biased region" description="Basic and acidic residues" evidence="8">
    <location>
        <begin position="23"/>
        <end position="32"/>
    </location>
</feature>
<dbReference type="Proteomes" id="UP000277671">
    <property type="component" value="Unassembled WGS sequence"/>
</dbReference>
<feature type="domain" description="VTT" evidence="9">
    <location>
        <begin position="91"/>
        <end position="216"/>
    </location>
</feature>
<organism evidence="10 11">
    <name type="scientific">Micromonospora pisi</name>
    <dbReference type="NCBI Taxonomy" id="589240"/>
    <lineage>
        <taxon>Bacteria</taxon>
        <taxon>Bacillati</taxon>
        <taxon>Actinomycetota</taxon>
        <taxon>Actinomycetes</taxon>
        <taxon>Micromonosporales</taxon>
        <taxon>Micromonosporaceae</taxon>
        <taxon>Micromonospora</taxon>
    </lineage>
</organism>
<name>A0A495JTI6_9ACTN</name>
<dbReference type="AlphaFoldDB" id="A0A495JTI6"/>
<keyword evidence="4 7" id="KW-0812">Transmembrane</keyword>
<keyword evidence="3 7" id="KW-1003">Cell membrane</keyword>
<evidence type="ECO:0000313" key="10">
    <source>
        <dbReference type="EMBL" id="RKR92303.1"/>
    </source>
</evidence>
<evidence type="ECO:0000256" key="4">
    <source>
        <dbReference type="ARBA" id="ARBA00022692"/>
    </source>
</evidence>
<gene>
    <name evidence="10" type="ORF">BDK92_6741</name>
</gene>
<proteinExistence type="inferred from homology"/>
<comment type="caution">
    <text evidence="7">Lacks conserved residue(s) required for the propagation of feature annotation.</text>
</comment>
<evidence type="ECO:0000256" key="5">
    <source>
        <dbReference type="ARBA" id="ARBA00022989"/>
    </source>
</evidence>
<evidence type="ECO:0000256" key="2">
    <source>
        <dbReference type="ARBA" id="ARBA00010792"/>
    </source>
</evidence>
<evidence type="ECO:0000256" key="1">
    <source>
        <dbReference type="ARBA" id="ARBA00004651"/>
    </source>
</evidence>
<evidence type="ECO:0000259" key="9">
    <source>
        <dbReference type="Pfam" id="PF09335"/>
    </source>
</evidence>
<feature type="transmembrane region" description="Helical" evidence="7">
    <location>
        <begin position="111"/>
        <end position="132"/>
    </location>
</feature>
<reference evidence="10 11" key="1">
    <citation type="submission" date="2018-10" db="EMBL/GenBank/DDBJ databases">
        <title>Sequencing the genomes of 1000 actinobacteria strains.</title>
        <authorList>
            <person name="Klenk H.-P."/>
        </authorList>
    </citation>
    <scope>NUCLEOTIDE SEQUENCE [LARGE SCALE GENOMIC DNA]</scope>
    <source>
        <strain evidence="10 11">DSM 45175</strain>
    </source>
</reference>
<dbReference type="EMBL" id="RBKT01000001">
    <property type="protein sequence ID" value="RKR92303.1"/>
    <property type="molecule type" value="Genomic_DNA"/>
</dbReference>
<dbReference type="PANTHER" id="PTHR30353:SF0">
    <property type="entry name" value="TRANSMEMBRANE PROTEIN"/>
    <property type="match status" value="1"/>
</dbReference>
<dbReference type="InterPro" id="IPR032816">
    <property type="entry name" value="VTT_dom"/>
</dbReference>
<dbReference type="GO" id="GO:0005886">
    <property type="term" value="C:plasma membrane"/>
    <property type="evidence" value="ECO:0007669"/>
    <property type="project" value="UniProtKB-SubCell"/>
</dbReference>
<feature type="region of interest" description="Disordered" evidence="8">
    <location>
        <begin position="1"/>
        <end position="44"/>
    </location>
</feature>
<comment type="caution">
    <text evidence="10">The sequence shown here is derived from an EMBL/GenBank/DDBJ whole genome shotgun (WGS) entry which is preliminary data.</text>
</comment>
<sequence length="259" mass="27832">MVLVAGRDPPPARGDASGLTHPAEGRDADTRRSAVAPGRRRSDPPAVRRRLIGLRVDTFTGILSGLSGWPLLVLVGVLAFGECAAFIGLILPGETALLLGGALASTGRTNIAALVIVAAVCAIIGDSVGYEIGRRVGMPLRRSRLGRWVGEERWQRAETFIERHGPAAVMLGRWVGVLRALVPALAGMTRMPYPRFLLFNVIGGVTWATAVVLIGYALGASWQRAQDYLGQASVALAAAVVLTLIVRWVIVRRRRRRQH</sequence>
<feature type="transmembrane region" description="Helical" evidence="7">
    <location>
        <begin position="228"/>
        <end position="250"/>
    </location>
</feature>
<dbReference type="Pfam" id="PF09335">
    <property type="entry name" value="VTT_dom"/>
    <property type="match status" value="1"/>
</dbReference>
<comment type="subcellular location">
    <subcellularLocation>
        <location evidence="1 7">Cell membrane</location>
        <topology evidence="1 7">Multi-pass membrane protein</topology>
    </subcellularLocation>
</comment>
<evidence type="ECO:0000313" key="11">
    <source>
        <dbReference type="Proteomes" id="UP000277671"/>
    </source>
</evidence>
<evidence type="ECO:0000256" key="3">
    <source>
        <dbReference type="ARBA" id="ARBA00022475"/>
    </source>
</evidence>
<dbReference type="PANTHER" id="PTHR30353">
    <property type="entry name" value="INNER MEMBRANE PROTEIN DEDA-RELATED"/>
    <property type="match status" value="1"/>
</dbReference>
<feature type="transmembrane region" description="Helical" evidence="7">
    <location>
        <begin position="197"/>
        <end position="222"/>
    </location>
</feature>
<keyword evidence="11" id="KW-1185">Reference proteome</keyword>